<dbReference type="InterPro" id="IPR002937">
    <property type="entry name" value="Amino_oxidase"/>
</dbReference>
<reference evidence="5" key="1">
    <citation type="submission" date="2023-01" db="EMBL/GenBank/DDBJ databases">
        <title>Metagenome sequencing of chrysophaentin producing Chrysophaeum taylorii.</title>
        <authorList>
            <person name="Davison J."/>
            <person name="Bewley C."/>
        </authorList>
    </citation>
    <scope>NUCLEOTIDE SEQUENCE</scope>
    <source>
        <strain evidence="5">NIES-1699</strain>
    </source>
</reference>
<dbReference type="SUPFAM" id="SSF51905">
    <property type="entry name" value="FAD/NAD(P)-binding domain"/>
    <property type="match status" value="1"/>
</dbReference>
<feature type="domain" description="Amine oxidase" evidence="4">
    <location>
        <begin position="50"/>
        <end position="276"/>
    </location>
</feature>
<dbReference type="SUPFAM" id="SSF54373">
    <property type="entry name" value="FAD-linked reductases, C-terminal domain"/>
    <property type="match status" value="1"/>
</dbReference>
<dbReference type="PANTHER" id="PTHR43563:SF1">
    <property type="entry name" value="AMINE OXIDASE [FLAVIN-CONTAINING] B"/>
    <property type="match status" value="1"/>
</dbReference>
<sequence>MGGAWSWPSDRGLARLGDELGVRRVPQAAEGLAVVDSYGTEPDTGAAGPGAVRFEGGAQQLAEKLAVGLRVTLDAPVSAIRVEKGVACETQKETVRGRCAVVTAPPRVAAAIEYEPELSRKKKAAMESTMTWMGEATKIGLKFPKPFWKEKGFSGNAYSNQGPLTQVWDNSDDEGESVLAGFMFGPPEDDEAVMVQLRRIFGDVPEPTSTVRTSWGTEPWTFRRPPSGAANTRQFGRPELSTPHHDVVFFAGTETYPEHGHIEGAVQSAYRVSKEVQALLLT</sequence>
<comment type="caution">
    <text evidence="5">The sequence shown here is derived from an EMBL/GenBank/DDBJ whole genome shotgun (WGS) entry which is preliminary data.</text>
</comment>
<keyword evidence="6" id="KW-1185">Reference proteome</keyword>
<dbReference type="InterPro" id="IPR036188">
    <property type="entry name" value="FAD/NAD-bd_sf"/>
</dbReference>
<accession>A0AAD7UB75</accession>
<name>A0AAD7UB75_9STRA</name>
<dbReference type="Pfam" id="PF01593">
    <property type="entry name" value="Amino_oxidase"/>
    <property type="match status" value="1"/>
</dbReference>
<dbReference type="EMBL" id="JAQMWT010000407">
    <property type="protein sequence ID" value="KAJ8601716.1"/>
    <property type="molecule type" value="Genomic_DNA"/>
</dbReference>
<evidence type="ECO:0000313" key="5">
    <source>
        <dbReference type="EMBL" id="KAJ8601716.1"/>
    </source>
</evidence>
<proteinExistence type="inferred from homology"/>
<dbReference type="EC" id="1.4.3.4" evidence="2"/>
<protein>
    <recommendedName>
        <fullName evidence="2">monoamine oxidase</fullName>
        <ecNumber evidence="2">1.4.3.4</ecNumber>
    </recommendedName>
</protein>
<evidence type="ECO:0000259" key="4">
    <source>
        <dbReference type="Pfam" id="PF01593"/>
    </source>
</evidence>
<dbReference type="Gene3D" id="3.50.50.60">
    <property type="entry name" value="FAD/NAD(P)-binding domain"/>
    <property type="match status" value="1"/>
</dbReference>
<dbReference type="GO" id="GO:0097621">
    <property type="term" value="F:monoamine oxidase activity"/>
    <property type="evidence" value="ECO:0007669"/>
    <property type="project" value="UniProtKB-EC"/>
</dbReference>
<organism evidence="5 6">
    <name type="scientific">Chrysophaeum taylorii</name>
    <dbReference type="NCBI Taxonomy" id="2483200"/>
    <lineage>
        <taxon>Eukaryota</taxon>
        <taxon>Sar</taxon>
        <taxon>Stramenopiles</taxon>
        <taxon>Ochrophyta</taxon>
        <taxon>Pelagophyceae</taxon>
        <taxon>Pelagomonadales</taxon>
        <taxon>Pelagomonadaceae</taxon>
        <taxon>Chrysophaeum</taxon>
    </lineage>
</organism>
<dbReference type="AlphaFoldDB" id="A0AAD7UB75"/>
<evidence type="ECO:0000256" key="3">
    <source>
        <dbReference type="ARBA" id="ARBA00048448"/>
    </source>
</evidence>
<evidence type="ECO:0000313" key="6">
    <source>
        <dbReference type="Proteomes" id="UP001230188"/>
    </source>
</evidence>
<evidence type="ECO:0000256" key="2">
    <source>
        <dbReference type="ARBA" id="ARBA00012804"/>
    </source>
</evidence>
<comment type="catalytic activity">
    <reaction evidence="3">
        <text>a secondary aliphatic amine + O2 + H2O = a primary amine + an aldehyde + H2O2</text>
        <dbReference type="Rhea" id="RHEA:26414"/>
        <dbReference type="ChEBI" id="CHEBI:15377"/>
        <dbReference type="ChEBI" id="CHEBI:15379"/>
        <dbReference type="ChEBI" id="CHEBI:16240"/>
        <dbReference type="ChEBI" id="CHEBI:17478"/>
        <dbReference type="ChEBI" id="CHEBI:58855"/>
        <dbReference type="ChEBI" id="CHEBI:65296"/>
        <dbReference type="EC" id="1.4.3.4"/>
    </reaction>
</comment>
<dbReference type="InterPro" id="IPR050703">
    <property type="entry name" value="Flavin_MAO"/>
</dbReference>
<dbReference type="PANTHER" id="PTHR43563">
    <property type="entry name" value="AMINE OXIDASE"/>
    <property type="match status" value="1"/>
</dbReference>
<gene>
    <name evidence="5" type="ORF">CTAYLR_003192</name>
</gene>
<evidence type="ECO:0000256" key="1">
    <source>
        <dbReference type="ARBA" id="ARBA00005995"/>
    </source>
</evidence>
<comment type="similarity">
    <text evidence="1">Belongs to the flavin monoamine oxidase family.</text>
</comment>
<dbReference type="Proteomes" id="UP001230188">
    <property type="component" value="Unassembled WGS sequence"/>
</dbReference>